<dbReference type="InterPro" id="IPR017853">
    <property type="entry name" value="GH"/>
</dbReference>
<dbReference type="Pfam" id="PF00704">
    <property type="entry name" value="Glyco_hydro_18"/>
    <property type="match status" value="1"/>
</dbReference>
<dbReference type="AlphaFoldDB" id="A0A5B0SJU9"/>
<protein>
    <recommendedName>
        <fullName evidence="9">GH18 domain-containing protein</fullName>
    </recommendedName>
</protein>
<keyword evidence="6" id="KW-0624">Polysaccharide degradation</keyword>
<dbReference type="GO" id="GO:0005576">
    <property type="term" value="C:extracellular region"/>
    <property type="evidence" value="ECO:0007669"/>
    <property type="project" value="TreeGrafter"/>
</dbReference>
<evidence type="ECO:0000256" key="4">
    <source>
        <dbReference type="ARBA" id="ARBA00023277"/>
    </source>
</evidence>
<comment type="caution">
    <text evidence="10">The sequence shown here is derived from an EMBL/GenBank/DDBJ whole genome shotgun (WGS) entry which is preliminary data.</text>
</comment>
<dbReference type="InterPro" id="IPR011583">
    <property type="entry name" value="Chitinase_II/V-like_cat"/>
</dbReference>
<dbReference type="GO" id="GO:0006032">
    <property type="term" value="P:chitin catabolic process"/>
    <property type="evidence" value="ECO:0007669"/>
    <property type="project" value="UniProtKB-KW"/>
</dbReference>
<evidence type="ECO:0000256" key="8">
    <source>
        <dbReference type="RuleBase" id="RU004453"/>
    </source>
</evidence>
<keyword evidence="5 7" id="KW-0326">Glycosidase</keyword>
<dbReference type="Gene3D" id="3.20.20.80">
    <property type="entry name" value="Glycosidases"/>
    <property type="match status" value="1"/>
</dbReference>
<dbReference type="InterPro" id="IPR001579">
    <property type="entry name" value="Glyco_hydro_18_chit_AS"/>
</dbReference>
<evidence type="ECO:0000256" key="2">
    <source>
        <dbReference type="ARBA" id="ARBA00022801"/>
    </source>
</evidence>
<evidence type="ECO:0000313" key="10">
    <source>
        <dbReference type="EMBL" id="KAA1138198.1"/>
    </source>
</evidence>
<dbReference type="PANTHER" id="PTHR11177:SF317">
    <property type="entry name" value="CHITINASE 12-RELATED"/>
    <property type="match status" value="1"/>
</dbReference>
<dbReference type="SUPFAM" id="SSF54556">
    <property type="entry name" value="Chitinase insertion domain"/>
    <property type="match status" value="1"/>
</dbReference>
<dbReference type="SMART" id="SM00636">
    <property type="entry name" value="Glyco_18"/>
    <property type="match status" value="1"/>
</dbReference>
<dbReference type="PANTHER" id="PTHR11177">
    <property type="entry name" value="CHITINASE"/>
    <property type="match status" value="1"/>
</dbReference>
<comment type="catalytic activity">
    <reaction evidence="1">
        <text>Random endo-hydrolysis of N-acetyl-beta-D-glucosaminide (1-&gt;4)-beta-linkages in chitin and chitodextrins.</text>
        <dbReference type="EC" id="3.2.1.14"/>
    </reaction>
</comment>
<dbReference type="GO" id="GO:0008061">
    <property type="term" value="F:chitin binding"/>
    <property type="evidence" value="ECO:0007669"/>
    <property type="project" value="InterPro"/>
</dbReference>
<evidence type="ECO:0000259" key="9">
    <source>
        <dbReference type="PROSITE" id="PS51910"/>
    </source>
</evidence>
<dbReference type="PROSITE" id="PS01095">
    <property type="entry name" value="GH18_1"/>
    <property type="match status" value="1"/>
</dbReference>
<dbReference type="PROSITE" id="PS51910">
    <property type="entry name" value="GH18_2"/>
    <property type="match status" value="1"/>
</dbReference>
<dbReference type="Gene3D" id="3.10.50.10">
    <property type="match status" value="1"/>
</dbReference>
<dbReference type="InterPro" id="IPR029070">
    <property type="entry name" value="Chitinase_insertion_sf"/>
</dbReference>
<comment type="similarity">
    <text evidence="8">Belongs to the glycosyl hydrolase 18 family.</text>
</comment>
<sequence>MFDLHVKWSRATVLQAHTAQKSRNTFISKSISTSSYVVSALSLPPQLLFNLSDLLNTAMGCFQVKILRGIKTSNPTHILEAPPSPSFPPASPSPHPHLITQPTLSAPTKKPHPAMLVITALFAALHLISGTGALVARAESKPTLAVYYPGYHSNLLPPESIPWDLYTHLDYFVATTGSEPSDDLKIENEENLKAVVSGAKSHGVSVSLTVGGWTGSKYFSKLVADEESRKTFVQTILRAVKKYDFDGVDLDWEYPNVPGNDGNILSKDDSANYLKFLKTLRQVLGSKARISAAVAVHGFMGPDGKYLTDHKAYAEVLDFITIMAYDLYSPSSGELAGPNAPMFDTCNDPEVKFSVDQAIKTWTSTGFPAAQILLGLPAYGYKYTMPNSELTPTNFSGQSNLTSLFFSKFDKSAAPAPTESSTAGPTTCGGEEDGHTWLYKDLVACGMLSADGSQGLKGFTRHYDHCSRTPFLFDPSSKTFISYDDPRSLARKTKFAKSSGLAGVNVFDATGDTQERVLIKAIKSSL</sequence>
<evidence type="ECO:0000256" key="6">
    <source>
        <dbReference type="ARBA" id="ARBA00023326"/>
    </source>
</evidence>
<keyword evidence="4" id="KW-0119">Carbohydrate metabolism</keyword>
<evidence type="ECO:0000256" key="1">
    <source>
        <dbReference type="ARBA" id="ARBA00000822"/>
    </source>
</evidence>
<dbReference type="GO" id="GO:0008843">
    <property type="term" value="F:endochitinase activity"/>
    <property type="evidence" value="ECO:0007669"/>
    <property type="project" value="UniProtKB-EC"/>
</dbReference>
<evidence type="ECO:0000313" key="11">
    <source>
        <dbReference type="Proteomes" id="UP000325313"/>
    </source>
</evidence>
<reference evidence="10 11" key="1">
    <citation type="submission" date="2019-05" db="EMBL/GenBank/DDBJ databases">
        <title>Emergence of the Ug99 lineage of the wheat stem rust pathogen through somatic hybridization.</title>
        <authorList>
            <person name="Li F."/>
            <person name="Upadhyaya N.M."/>
            <person name="Sperschneider J."/>
            <person name="Matny O."/>
            <person name="Nguyen-Phuc H."/>
            <person name="Mago R."/>
            <person name="Raley C."/>
            <person name="Miller M.E."/>
            <person name="Silverstein K.A.T."/>
            <person name="Henningsen E."/>
            <person name="Hirsch C.D."/>
            <person name="Visser B."/>
            <person name="Pretorius Z.A."/>
            <person name="Steffenson B.J."/>
            <person name="Schwessinger B."/>
            <person name="Dodds P.N."/>
            <person name="Figueroa M."/>
        </authorList>
    </citation>
    <scope>NUCLEOTIDE SEQUENCE [LARGE SCALE GENOMIC DNA]</scope>
    <source>
        <strain evidence="10 11">Ug99</strain>
    </source>
</reference>
<dbReference type="EMBL" id="VDEP01000003">
    <property type="protein sequence ID" value="KAA1138198.1"/>
    <property type="molecule type" value="Genomic_DNA"/>
</dbReference>
<proteinExistence type="inferred from homology"/>
<dbReference type="InterPro" id="IPR001223">
    <property type="entry name" value="Glyco_hydro18_cat"/>
</dbReference>
<dbReference type="SUPFAM" id="SSF51445">
    <property type="entry name" value="(Trans)glycosidases"/>
    <property type="match status" value="1"/>
</dbReference>
<gene>
    <name evidence="10" type="ORF">PGTUg99_017898</name>
</gene>
<dbReference type="FunFam" id="3.10.50.10:FF:000011">
    <property type="entry name" value="Uncharacterized protein"/>
    <property type="match status" value="1"/>
</dbReference>
<evidence type="ECO:0000256" key="5">
    <source>
        <dbReference type="ARBA" id="ARBA00023295"/>
    </source>
</evidence>
<feature type="domain" description="GH18" evidence="9">
    <location>
        <begin position="142"/>
        <end position="526"/>
    </location>
</feature>
<evidence type="ECO:0000256" key="7">
    <source>
        <dbReference type="RuleBase" id="RU000489"/>
    </source>
</evidence>
<organism evidence="10 11">
    <name type="scientific">Puccinia graminis f. sp. tritici</name>
    <dbReference type="NCBI Taxonomy" id="56615"/>
    <lineage>
        <taxon>Eukaryota</taxon>
        <taxon>Fungi</taxon>
        <taxon>Dikarya</taxon>
        <taxon>Basidiomycota</taxon>
        <taxon>Pucciniomycotina</taxon>
        <taxon>Pucciniomycetes</taxon>
        <taxon>Pucciniales</taxon>
        <taxon>Pucciniaceae</taxon>
        <taxon>Puccinia</taxon>
    </lineage>
</organism>
<evidence type="ECO:0000256" key="3">
    <source>
        <dbReference type="ARBA" id="ARBA00023024"/>
    </source>
</evidence>
<dbReference type="InterPro" id="IPR050314">
    <property type="entry name" value="Glycosyl_Hydrlase_18"/>
</dbReference>
<dbReference type="Proteomes" id="UP000325313">
    <property type="component" value="Unassembled WGS sequence"/>
</dbReference>
<keyword evidence="2 7" id="KW-0378">Hydrolase</keyword>
<dbReference type="FunFam" id="3.20.20.80:FF:000164">
    <property type="entry name" value="Chitinase, variant"/>
    <property type="match status" value="1"/>
</dbReference>
<name>A0A5B0SJU9_PUCGR</name>
<dbReference type="GO" id="GO:0000272">
    <property type="term" value="P:polysaccharide catabolic process"/>
    <property type="evidence" value="ECO:0007669"/>
    <property type="project" value="UniProtKB-KW"/>
</dbReference>
<accession>A0A5B0SJU9</accession>
<keyword evidence="3" id="KW-0146">Chitin degradation</keyword>